<comment type="caution">
    <text evidence="2">The sequence shown here is derived from an EMBL/GenBank/DDBJ whole genome shotgun (WGS) entry which is preliminary data.</text>
</comment>
<dbReference type="AlphaFoldDB" id="A0AAV5APZ5"/>
<dbReference type="GO" id="GO:0005829">
    <property type="term" value="C:cytosol"/>
    <property type="evidence" value="ECO:0007669"/>
    <property type="project" value="TreeGrafter"/>
</dbReference>
<dbReference type="PANTHER" id="PTHR19424:SF0">
    <property type="entry name" value="HEAT SHOCK FACTOR BINDING PROTEIN 1"/>
    <property type="match status" value="1"/>
</dbReference>
<dbReference type="Proteomes" id="UP001050691">
    <property type="component" value="Unassembled WGS sequence"/>
</dbReference>
<evidence type="ECO:0000313" key="3">
    <source>
        <dbReference type="Proteomes" id="UP001050691"/>
    </source>
</evidence>
<dbReference type="InterPro" id="IPR009643">
    <property type="entry name" value="HS1-bd"/>
</dbReference>
<dbReference type="GO" id="GO:0003714">
    <property type="term" value="F:transcription corepressor activity"/>
    <property type="evidence" value="ECO:0007669"/>
    <property type="project" value="InterPro"/>
</dbReference>
<evidence type="ECO:0000256" key="1">
    <source>
        <dbReference type="ARBA" id="ARBA00006349"/>
    </source>
</evidence>
<gene>
    <name evidence="2" type="ORF">Clacol_008715</name>
</gene>
<keyword evidence="3" id="KW-1185">Reference proteome</keyword>
<dbReference type="GO" id="GO:0070370">
    <property type="term" value="P:cellular heat acclimation"/>
    <property type="evidence" value="ECO:0007669"/>
    <property type="project" value="TreeGrafter"/>
</dbReference>
<dbReference type="EMBL" id="BPWL01000009">
    <property type="protein sequence ID" value="GJJ14451.1"/>
    <property type="molecule type" value="Genomic_DNA"/>
</dbReference>
<dbReference type="Gene3D" id="1.20.5.430">
    <property type="match status" value="1"/>
</dbReference>
<reference evidence="2" key="1">
    <citation type="submission" date="2021-10" db="EMBL/GenBank/DDBJ databases">
        <title>De novo Genome Assembly of Clathrus columnatus (Basidiomycota, Fungi) Using Illumina and Nanopore Sequence Data.</title>
        <authorList>
            <person name="Ogiso-Tanaka E."/>
            <person name="Itagaki H."/>
            <person name="Hosoya T."/>
            <person name="Hosaka K."/>
        </authorList>
    </citation>
    <scope>NUCLEOTIDE SEQUENCE</scope>
    <source>
        <strain evidence="2">MO-923</strain>
    </source>
</reference>
<dbReference type="GO" id="GO:0005634">
    <property type="term" value="C:nucleus"/>
    <property type="evidence" value="ECO:0007669"/>
    <property type="project" value="TreeGrafter"/>
</dbReference>
<organism evidence="2 3">
    <name type="scientific">Clathrus columnatus</name>
    <dbReference type="NCBI Taxonomy" id="1419009"/>
    <lineage>
        <taxon>Eukaryota</taxon>
        <taxon>Fungi</taxon>
        <taxon>Dikarya</taxon>
        <taxon>Basidiomycota</taxon>
        <taxon>Agaricomycotina</taxon>
        <taxon>Agaricomycetes</taxon>
        <taxon>Phallomycetidae</taxon>
        <taxon>Phallales</taxon>
        <taxon>Clathraceae</taxon>
        <taxon>Clathrus</taxon>
    </lineage>
</organism>
<comment type="similarity">
    <text evidence="1">Belongs to the HSBP1 family.</text>
</comment>
<dbReference type="Pfam" id="PF06825">
    <property type="entry name" value="HSBP1"/>
    <property type="match status" value="1"/>
</dbReference>
<sequence length="158" mass="17735">MSSEPFKALNVSSAHVNSFNNVAELSKGAPEAPKNPPRLEDISSPHELTAFVESLLSQLEGRFDDMSSQILDKLSQMSTRVDSLETSIQDLINADNNRLFKRINIVDQYRLIVMTDLARPKFDPIYAPQPLIFDMNGVRLCDICDINEADALTLRIKI</sequence>
<protein>
    <submittedName>
        <fullName evidence="2">Uncharacterized protein</fullName>
    </submittedName>
</protein>
<dbReference type="PANTHER" id="PTHR19424">
    <property type="entry name" value="HEAT SHOCK FACTOR BINDING PROTEIN 1"/>
    <property type="match status" value="1"/>
</dbReference>
<evidence type="ECO:0000313" key="2">
    <source>
        <dbReference type="EMBL" id="GJJ14451.1"/>
    </source>
</evidence>
<proteinExistence type="inferred from homology"/>
<accession>A0AAV5APZ5</accession>
<name>A0AAV5APZ5_9AGAM</name>